<dbReference type="Pfam" id="PF19066">
    <property type="entry name" value="P9_TM"/>
    <property type="match status" value="1"/>
</dbReference>
<evidence type="ECO:0000259" key="2">
    <source>
        <dbReference type="Pfam" id="PF19066"/>
    </source>
</evidence>
<dbReference type="EMBL" id="MN739994">
    <property type="protein sequence ID" value="QHT82021.1"/>
    <property type="molecule type" value="Genomic_DNA"/>
</dbReference>
<feature type="domain" description="Minor capsid protein P9 transmembrane helices" evidence="2">
    <location>
        <begin position="3"/>
        <end position="68"/>
    </location>
</feature>
<sequence>MNFWGDNPTLLFDSRYIQEIWIYDGMDRNQSLNALSRLIIVLSVIGFACFNRILFLVIGGILLGCIVLFHHSQKENFETELSDYQRIDQSNPMNNVLMQDYKYNPMKTAEPKDYGEQKEKSINDKTKQFILQENKSNSQIGDLFKNKGDQFQFEQSLRPFHTNPVTTVDQSEYKDFLKYCYGVLPSDKPLRIF</sequence>
<keyword evidence="1" id="KW-1133">Transmembrane helix</keyword>
<evidence type="ECO:0000256" key="1">
    <source>
        <dbReference type="SAM" id="Phobius"/>
    </source>
</evidence>
<dbReference type="AlphaFoldDB" id="A0A6C0HMV7"/>
<protein>
    <recommendedName>
        <fullName evidence="2">Minor capsid protein P9 transmembrane helices domain-containing protein</fullName>
    </recommendedName>
</protein>
<name>A0A6C0HMV7_9ZZZZ</name>
<feature type="transmembrane region" description="Helical" evidence="1">
    <location>
        <begin position="38"/>
        <end position="69"/>
    </location>
</feature>
<keyword evidence="1" id="KW-0472">Membrane</keyword>
<organism evidence="3">
    <name type="scientific">viral metagenome</name>
    <dbReference type="NCBI Taxonomy" id="1070528"/>
    <lineage>
        <taxon>unclassified sequences</taxon>
        <taxon>metagenomes</taxon>
        <taxon>organismal metagenomes</taxon>
    </lineage>
</organism>
<accession>A0A6C0HMV7</accession>
<keyword evidence="1" id="KW-0812">Transmembrane</keyword>
<dbReference type="InterPro" id="IPR043915">
    <property type="entry name" value="P9_TM"/>
</dbReference>
<evidence type="ECO:0000313" key="3">
    <source>
        <dbReference type="EMBL" id="QHT82021.1"/>
    </source>
</evidence>
<reference evidence="3" key="1">
    <citation type="journal article" date="2020" name="Nature">
        <title>Giant virus diversity and host interactions through global metagenomics.</title>
        <authorList>
            <person name="Schulz F."/>
            <person name="Roux S."/>
            <person name="Paez-Espino D."/>
            <person name="Jungbluth S."/>
            <person name="Walsh D.A."/>
            <person name="Denef V.J."/>
            <person name="McMahon K.D."/>
            <person name="Konstantinidis K.T."/>
            <person name="Eloe-Fadrosh E.A."/>
            <person name="Kyrpides N.C."/>
            <person name="Woyke T."/>
        </authorList>
    </citation>
    <scope>NUCLEOTIDE SEQUENCE</scope>
    <source>
        <strain evidence="3">GVMAG-M-3300023184-160</strain>
    </source>
</reference>
<proteinExistence type="predicted"/>